<evidence type="ECO:0000259" key="2">
    <source>
        <dbReference type="Pfam" id="PF03972"/>
    </source>
</evidence>
<dbReference type="InterPro" id="IPR045336">
    <property type="entry name" value="MmgE_PrpD_N"/>
</dbReference>
<evidence type="ECO:0000313" key="4">
    <source>
        <dbReference type="EMBL" id="MFI0793839.1"/>
    </source>
</evidence>
<reference evidence="4 5" key="1">
    <citation type="submission" date="2024-10" db="EMBL/GenBank/DDBJ databases">
        <title>The Natural Products Discovery Center: Release of the First 8490 Sequenced Strains for Exploring Actinobacteria Biosynthetic Diversity.</title>
        <authorList>
            <person name="Kalkreuter E."/>
            <person name="Kautsar S.A."/>
            <person name="Yang D."/>
            <person name="Bader C.D."/>
            <person name="Teijaro C.N."/>
            <person name="Fluegel L."/>
            <person name="Davis C.M."/>
            <person name="Simpson J.R."/>
            <person name="Lauterbach L."/>
            <person name="Steele A.D."/>
            <person name="Gui C."/>
            <person name="Meng S."/>
            <person name="Li G."/>
            <person name="Viehrig K."/>
            <person name="Ye F."/>
            <person name="Su P."/>
            <person name="Kiefer A.F."/>
            <person name="Nichols A."/>
            <person name="Cepeda A.J."/>
            <person name="Yan W."/>
            <person name="Fan B."/>
            <person name="Jiang Y."/>
            <person name="Adhikari A."/>
            <person name="Zheng C.-J."/>
            <person name="Schuster L."/>
            <person name="Cowan T.M."/>
            <person name="Smanski M.J."/>
            <person name="Chevrette M.G."/>
            <person name="De Carvalho L.P.S."/>
            <person name="Shen B."/>
        </authorList>
    </citation>
    <scope>NUCLEOTIDE SEQUENCE [LARGE SCALE GENOMIC DNA]</scope>
    <source>
        <strain evidence="4 5">NPDC021253</strain>
    </source>
</reference>
<accession>A0ABW7SLR7</accession>
<proteinExistence type="inferred from homology"/>
<dbReference type="InterPro" id="IPR045337">
    <property type="entry name" value="MmgE_PrpD_C"/>
</dbReference>
<dbReference type="EMBL" id="JBIRPU010000008">
    <property type="protein sequence ID" value="MFI0793839.1"/>
    <property type="molecule type" value="Genomic_DNA"/>
</dbReference>
<evidence type="ECO:0000256" key="1">
    <source>
        <dbReference type="ARBA" id="ARBA00006174"/>
    </source>
</evidence>
<dbReference type="PANTHER" id="PTHR16943">
    <property type="entry name" value="2-METHYLCITRATE DEHYDRATASE-RELATED"/>
    <property type="match status" value="1"/>
</dbReference>
<dbReference type="Pfam" id="PF03972">
    <property type="entry name" value="MmgE_PrpD_N"/>
    <property type="match status" value="1"/>
</dbReference>
<dbReference type="SUPFAM" id="SSF103378">
    <property type="entry name" value="2-methylcitrate dehydratase PrpD"/>
    <property type="match status" value="1"/>
</dbReference>
<protein>
    <submittedName>
        <fullName evidence="4">MmgE/PrpD family protein</fullName>
    </submittedName>
</protein>
<comment type="similarity">
    <text evidence="1">Belongs to the PrpD family.</text>
</comment>
<dbReference type="Pfam" id="PF19305">
    <property type="entry name" value="MmgE_PrpD_C"/>
    <property type="match status" value="1"/>
</dbReference>
<evidence type="ECO:0000313" key="5">
    <source>
        <dbReference type="Proteomes" id="UP001611075"/>
    </source>
</evidence>
<dbReference type="Proteomes" id="UP001611075">
    <property type="component" value="Unassembled WGS sequence"/>
</dbReference>
<dbReference type="InterPro" id="IPR042188">
    <property type="entry name" value="MmgE/PrpD_sf_2"/>
</dbReference>
<sequence length="451" mass="47410">MTGTAQPGPVRLTAELAEFASGLSWDQIPESARHAARRTFVNVVGLAVDACRHDAVEIAVATLGDLGLRGRSSVLGRPDTLTAAWAAFVNGMAMHVEDFDDTHLRTVIHPGSPVVPAALAVAELTNASGRDLLTAVTAGVEVACRVGNALGPGHFDRGWHLTGTMGHLGAAVAAGRLLGLDANRMRHAVSLAATQAAGTTEQLGTMSKSMHPGKAAADGVEAALLAAAGFTGPDAPLEGRRGLAALLAPEPDLAEATRGLGRAWEIEANAFKPYSCGIVSHPVIDAAIELRDILSGPEVIESVDVVVRPVVLQVMGVEEPEDGLRSKFSVYHCFAVGFLDGGAGPAQYSDARARDESVIALRRKVRASTEPTMPKDACEVTVRTTGGTTHRVSVAHATGSVDRPMSDERLRAKFDLLVRPRLGDRAAALWHTAWHIDECDGIANLFGLSRW</sequence>
<feature type="domain" description="MmgE/PrpD N-terminal" evidence="2">
    <location>
        <begin position="15"/>
        <end position="253"/>
    </location>
</feature>
<name>A0ABW7SLR7_9ACTN</name>
<dbReference type="InterPro" id="IPR005656">
    <property type="entry name" value="MmgE_PrpD"/>
</dbReference>
<keyword evidence="5" id="KW-1185">Reference proteome</keyword>
<organism evidence="4 5">
    <name type="scientific">Micromonospora rubida</name>
    <dbReference type="NCBI Taxonomy" id="2697657"/>
    <lineage>
        <taxon>Bacteria</taxon>
        <taxon>Bacillati</taxon>
        <taxon>Actinomycetota</taxon>
        <taxon>Actinomycetes</taxon>
        <taxon>Micromonosporales</taxon>
        <taxon>Micromonosporaceae</taxon>
        <taxon>Micromonospora</taxon>
    </lineage>
</organism>
<dbReference type="InterPro" id="IPR042183">
    <property type="entry name" value="MmgE/PrpD_sf_1"/>
</dbReference>
<feature type="domain" description="MmgE/PrpD C-terminal" evidence="3">
    <location>
        <begin position="274"/>
        <end position="425"/>
    </location>
</feature>
<dbReference type="Gene3D" id="1.10.4100.10">
    <property type="entry name" value="2-methylcitrate dehydratase PrpD"/>
    <property type="match status" value="1"/>
</dbReference>
<dbReference type="PANTHER" id="PTHR16943:SF8">
    <property type="entry name" value="2-METHYLCITRATE DEHYDRATASE"/>
    <property type="match status" value="1"/>
</dbReference>
<evidence type="ECO:0000259" key="3">
    <source>
        <dbReference type="Pfam" id="PF19305"/>
    </source>
</evidence>
<dbReference type="InterPro" id="IPR036148">
    <property type="entry name" value="MmgE/PrpD_sf"/>
</dbReference>
<gene>
    <name evidence="4" type="ORF">ACH4OY_14270</name>
</gene>
<comment type="caution">
    <text evidence="4">The sequence shown here is derived from an EMBL/GenBank/DDBJ whole genome shotgun (WGS) entry which is preliminary data.</text>
</comment>
<dbReference type="RefSeq" id="WP_396679626.1">
    <property type="nucleotide sequence ID" value="NZ_JBIRPU010000008.1"/>
</dbReference>
<dbReference type="Gene3D" id="3.30.1330.120">
    <property type="entry name" value="2-methylcitrate dehydratase PrpD"/>
    <property type="match status" value="1"/>
</dbReference>